<gene>
    <name evidence="1" type="ORF">GCM10022232_83100</name>
</gene>
<organism evidence="1 2">
    <name type="scientific">Streptomyces plumbiresistens</name>
    <dbReference type="NCBI Taxonomy" id="511811"/>
    <lineage>
        <taxon>Bacteria</taxon>
        <taxon>Bacillati</taxon>
        <taxon>Actinomycetota</taxon>
        <taxon>Actinomycetes</taxon>
        <taxon>Kitasatosporales</taxon>
        <taxon>Streptomycetaceae</taxon>
        <taxon>Streptomyces</taxon>
    </lineage>
</organism>
<accession>A0ABP7TEB1</accession>
<dbReference type="Proteomes" id="UP001500456">
    <property type="component" value="Unassembled WGS sequence"/>
</dbReference>
<dbReference type="EMBL" id="BAAAZX010000037">
    <property type="protein sequence ID" value="GAA4025052.1"/>
    <property type="molecule type" value="Genomic_DNA"/>
</dbReference>
<reference evidence="2" key="1">
    <citation type="journal article" date="2019" name="Int. J. Syst. Evol. Microbiol.">
        <title>The Global Catalogue of Microorganisms (GCM) 10K type strain sequencing project: providing services to taxonomists for standard genome sequencing and annotation.</title>
        <authorList>
            <consortium name="The Broad Institute Genomics Platform"/>
            <consortium name="The Broad Institute Genome Sequencing Center for Infectious Disease"/>
            <person name="Wu L."/>
            <person name="Ma J."/>
        </authorList>
    </citation>
    <scope>NUCLEOTIDE SEQUENCE [LARGE SCALE GENOMIC DNA]</scope>
    <source>
        <strain evidence="2">JCM 16924</strain>
    </source>
</reference>
<protein>
    <submittedName>
        <fullName evidence="1">Uncharacterized protein</fullName>
    </submittedName>
</protein>
<proteinExistence type="predicted"/>
<name>A0ABP7TEB1_9ACTN</name>
<evidence type="ECO:0000313" key="2">
    <source>
        <dbReference type="Proteomes" id="UP001500456"/>
    </source>
</evidence>
<keyword evidence="2" id="KW-1185">Reference proteome</keyword>
<sequence>MAEVGDQRLFPNLALTGRVSVLAQIGRERTTYCYQELTVGASLCRNDLDTGAVDRGVCLGRGGRLPLHAGGVSKGAPRRRGHSG</sequence>
<evidence type="ECO:0000313" key="1">
    <source>
        <dbReference type="EMBL" id="GAA4025052.1"/>
    </source>
</evidence>
<comment type="caution">
    <text evidence="1">The sequence shown here is derived from an EMBL/GenBank/DDBJ whole genome shotgun (WGS) entry which is preliminary data.</text>
</comment>